<evidence type="ECO:0000256" key="11">
    <source>
        <dbReference type="ARBA" id="ARBA00023157"/>
    </source>
</evidence>
<dbReference type="OrthoDB" id="2496787at2759"/>
<dbReference type="PANTHER" id="PTHR33048">
    <property type="entry name" value="PTH11-LIKE INTEGRAL MEMBRANE PROTEIN (AFU_ORTHOLOGUE AFUA_5G11245)"/>
    <property type="match status" value="1"/>
</dbReference>
<evidence type="ECO:0000256" key="14">
    <source>
        <dbReference type="PROSITE-ProRule" id="PRU01356"/>
    </source>
</evidence>
<evidence type="ECO:0000256" key="13">
    <source>
        <dbReference type="ARBA" id="ARBA00038359"/>
    </source>
</evidence>
<feature type="transmembrane region" description="Helical" evidence="16">
    <location>
        <begin position="217"/>
        <end position="242"/>
    </location>
</feature>
<feature type="transmembrane region" description="Helical" evidence="16">
    <location>
        <begin position="181"/>
        <end position="205"/>
    </location>
</feature>
<gene>
    <name evidence="19" type="ORF">B0T11DRAFT_60852</name>
</gene>
<feature type="compositionally biased region" description="Polar residues" evidence="15">
    <location>
        <begin position="505"/>
        <end position="519"/>
    </location>
</feature>
<dbReference type="PANTHER" id="PTHR33048:SF143">
    <property type="entry name" value="EXTRACELLULAR MEMBRANE PROTEIN CFEM DOMAIN-CONTAINING PROTEIN-RELATED"/>
    <property type="match status" value="1"/>
</dbReference>
<comment type="caution">
    <text evidence="19">The sequence shown here is derived from an EMBL/GenBank/DDBJ whole genome shotgun (WGS) entry which is preliminary data.</text>
</comment>
<protein>
    <submittedName>
        <fullName evidence="19">CFEM domain-containing protein</fullName>
    </submittedName>
</protein>
<keyword evidence="9 16" id="KW-1133">Transmembrane helix</keyword>
<feature type="transmembrane region" description="Helical" evidence="16">
    <location>
        <begin position="262"/>
        <end position="286"/>
    </location>
</feature>
<feature type="transmembrane region" description="Helical" evidence="16">
    <location>
        <begin position="104"/>
        <end position="124"/>
    </location>
</feature>
<dbReference type="Pfam" id="PF05730">
    <property type="entry name" value="CFEM"/>
    <property type="match status" value="1"/>
</dbReference>
<feature type="transmembrane region" description="Helical" evidence="16">
    <location>
        <begin position="335"/>
        <end position="359"/>
    </location>
</feature>
<comment type="similarity">
    <text evidence="4">Belongs to the RBT5 family.</text>
</comment>
<proteinExistence type="inferred from homology"/>
<comment type="subcellular location">
    <subcellularLocation>
        <location evidence="2">Membrane</location>
        <topology evidence="2">Lipid-anchor</topology>
        <topology evidence="2">GPI-anchor</topology>
    </subcellularLocation>
    <subcellularLocation>
        <location evidence="1">Membrane</location>
        <topology evidence="1">Multi-pass membrane protein</topology>
    </subcellularLocation>
    <subcellularLocation>
        <location evidence="3">Secreted</location>
    </subcellularLocation>
</comment>
<evidence type="ECO:0000256" key="3">
    <source>
        <dbReference type="ARBA" id="ARBA00004613"/>
    </source>
</evidence>
<accession>A0A8K0TMW9</accession>
<keyword evidence="11" id="KW-1015">Disulfide bond</keyword>
<sequence length="536" mass="59516">MHRPASVLLWMLTLLVAASAAQQDMLQYMNRIPKCAITCILQEVPKSACKTVTNTTCLCSDEPLREATQLCVRTTCESMLDALAAAKVEAEACGRPYRDRRSALFTAIPIQVVTFVTVCLRLLSRWKMSHSFEADDWIMVVCLILYVPFCALGSIVGQLAFGRDIWTVDPDDLTSALKLFYVSQTFYILCLSFSKIAILVFFLRIFPGQTFRRITHIVIAVTGISTLVVLLVQLCQCIPVTYNWEGWKGQFGPHRCIDLNALAFAAAGFSIFQDVVILILPLPPLLRLQVSWRTKAGIVFMFSLGIFILITSCIRLRFLVTFAKSSNPTWDYVEAVIWSGTEISVSMIVVSLPAIRLLLSKIIPGLFSTIASRTGWSFGNNERTEKTDRSLRRHSHAGPVQLAREGQADCEEEGRDAEKEGSGNAQNGTPRRSKVSRVSLYTFSSCNRASVNESEEALELGDRIRGEVHTEVRVDSGASSRRHSEHHGDEELAESNGRADGGILVQTTTRVVSSYNSEPSGLRLGKLNFEEETQSP</sequence>
<name>A0A8K0TMW9_9PEZI</name>
<keyword evidence="10 16" id="KW-0472">Membrane</keyword>
<feature type="chain" id="PRO_5035474002" evidence="17">
    <location>
        <begin position="21"/>
        <end position="536"/>
    </location>
</feature>
<evidence type="ECO:0000256" key="7">
    <source>
        <dbReference type="ARBA" id="ARBA00022692"/>
    </source>
</evidence>
<dbReference type="AlphaFoldDB" id="A0A8K0TMW9"/>
<feature type="signal peptide" evidence="17">
    <location>
        <begin position="1"/>
        <end position="20"/>
    </location>
</feature>
<evidence type="ECO:0000256" key="15">
    <source>
        <dbReference type="SAM" id="MobiDB-lite"/>
    </source>
</evidence>
<keyword evidence="7 16" id="KW-0812">Transmembrane</keyword>
<evidence type="ECO:0000256" key="16">
    <source>
        <dbReference type="SAM" id="Phobius"/>
    </source>
</evidence>
<feature type="region of interest" description="Disordered" evidence="15">
    <location>
        <begin position="378"/>
        <end position="434"/>
    </location>
</feature>
<evidence type="ECO:0000259" key="18">
    <source>
        <dbReference type="PROSITE" id="PS52012"/>
    </source>
</evidence>
<dbReference type="InterPro" id="IPR008427">
    <property type="entry name" value="Extracellular_membr_CFEM_dom"/>
</dbReference>
<reference evidence="19" key="1">
    <citation type="journal article" date="2021" name="Nat. Commun.">
        <title>Genetic determinants of endophytism in the Arabidopsis root mycobiome.</title>
        <authorList>
            <person name="Mesny F."/>
            <person name="Miyauchi S."/>
            <person name="Thiergart T."/>
            <person name="Pickel B."/>
            <person name="Atanasova L."/>
            <person name="Karlsson M."/>
            <person name="Huettel B."/>
            <person name="Barry K.W."/>
            <person name="Haridas S."/>
            <person name="Chen C."/>
            <person name="Bauer D."/>
            <person name="Andreopoulos W."/>
            <person name="Pangilinan J."/>
            <person name="LaButti K."/>
            <person name="Riley R."/>
            <person name="Lipzen A."/>
            <person name="Clum A."/>
            <person name="Drula E."/>
            <person name="Henrissat B."/>
            <person name="Kohler A."/>
            <person name="Grigoriev I.V."/>
            <person name="Martin F.M."/>
            <person name="Hacquard S."/>
        </authorList>
    </citation>
    <scope>NUCLEOTIDE SEQUENCE</scope>
    <source>
        <strain evidence="19">MPI-CAGE-AT-0016</strain>
    </source>
</reference>
<evidence type="ECO:0000313" key="20">
    <source>
        <dbReference type="Proteomes" id="UP000813385"/>
    </source>
</evidence>
<evidence type="ECO:0000256" key="8">
    <source>
        <dbReference type="ARBA" id="ARBA00022729"/>
    </source>
</evidence>
<feature type="domain" description="CFEM" evidence="18">
    <location>
        <begin position="7"/>
        <end position="120"/>
    </location>
</feature>
<evidence type="ECO:0000256" key="5">
    <source>
        <dbReference type="ARBA" id="ARBA00022525"/>
    </source>
</evidence>
<keyword evidence="20" id="KW-1185">Reference proteome</keyword>
<keyword evidence="5" id="KW-0964">Secreted</keyword>
<evidence type="ECO:0000256" key="6">
    <source>
        <dbReference type="ARBA" id="ARBA00022622"/>
    </source>
</evidence>
<keyword evidence="6" id="KW-0325">Glycoprotein</keyword>
<evidence type="ECO:0000256" key="10">
    <source>
        <dbReference type="ARBA" id="ARBA00023136"/>
    </source>
</evidence>
<evidence type="ECO:0000256" key="2">
    <source>
        <dbReference type="ARBA" id="ARBA00004589"/>
    </source>
</evidence>
<comment type="similarity">
    <text evidence="13">Belongs to the SAT4 family.</text>
</comment>
<evidence type="ECO:0000313" key="19">
    <source>
        <dbReference type="EMBL" id="KAH7368110.1"/>
    </source>
</evidence>
<dbReference type="InterPro" id="IPR052337">
    <property type="entry name" value="SAT4-like"/>
</dbReference>
<keyword evidence="8 17" id="KW-0732">Signal</keyword>
<feature type="region of interest" description="Disordered" evidence="15">
    <location>
        <begin position="469"/>
        <end position="536"/>
    </location>
</feature>
<organism evidence="19 20">
    <name type="scientific">Plectosphaerella cucumerina</name>
    <dbReference type="NCBI Taxonomy" id="40658"/>
    <lineage>
        <taxon>Eukaryota</taxon>
        <taxon>Fungi</taxon>
        <taxon>Dikarya</taxon>
        <taxon>Ascomycota</taxon>
        <taxon>Pezizomycotina</taxon>
        <taxon>Sordariomycetes</taxon>
        <taxon>Hypocreomycetidae</taxon>
        <taxon>Glomerellales</taxon>
        <taxon>Plectosphaerellaceae</taxon>
        <taxon>Plectosphaerella</taxon>
    </lineage>
</organism>
<dbReference type="PROSITE" id="PS52012">
    <property type="entry name" value="CFEM"/>
    <property type="match status" value="1"/>
</dbReference>
<keyword evidence="12" id="KW-0449">Lipoprotein</keyword>
<evidence type="ECO:0000256" key="9">
    <source>
        <dbReference type="ARBA" id="ARBA00022989"/>
    </source>
</evidence>
<feature type="transmembrane region" description="Helical" evidence="16">
    <location>
        <begin position="136"/>
        <end position="161"/>
    </location>
</feature>
<evidence type="ECO:0000256" key="12">
    <source>
        <dbReference type="ARBA" id="ARBA00023288"/>
    </source>
</evidence>
<dbReference type="Proteomes" id="UP000813385">
    <property type="component" value="Unassembled WGS sequence"/>
</dbReference>
<dbReference type="Pfam" id="PF20684">
    <property type="entry name" value="Fung_rhodopsin"/>
    <property type="match status" value="1"/>
</dbReference>
<dbReference type="GO" id="GO:0005576">
    <property type="term" value="C:extracellular region"/>
    <property type="evidence" value="ECO:0007669"/>
    <property type="project" value="UniProtKB-SubCell"/>
</dbReference>
<evidence type="ECO:0000256" key="1">
    <source>
        <dbReference type="ARBA" id="ARBA00004141"/>
    </source>
</evidence>
<keyword evidence="6" id="KW-0336">GPI-anchor</keyword>
<dbReference type="GO" id="GO:0098552">
    <property type="term" value="C:side of membrane"/>
    <property type="evidence" value="ECO:0007669"/>
    <property type="project" value="UniProtKB-KW"/>
</dbReference>
<dbReference type="EMBL" id="JAGPXD010000002">
    <property type="protein sequence ID" value="KAH7368110.1"/>
    <property type="molecule type" value="Genomic_DNA"/>
</dbReference>
<comment type="caution">
    <text evidence="14">Lacks conserved residue(s) required for the propagation of feature annotation.</text>
</comment>
<dbReference type="InterPro" id="IPR049326">
    <property type="entry name" value="Rhodopsin_dom_fungi"/>
</dbReference>
<evidence type="ECO:0000256" key="4">
    <source>
        <dbReference type="ARBA" id="ARBA00010031"/>
    </source>
</evidence>
<feature type="transmembrane region" description="Helical" evidence="16">
    <location>
        <begin position="298"/>
        <end position="323"/>
    </location>
</feature>
<evidence type="ECO:0000256" key="17">
    <source>
        <dbReference type="SAM" id="SignalP"/>
    </source>
</evidence>